<dbReference type="CDD" id="cd00093">
    <property type="entry name" value="HTH_XRE"/>
    <property type="match status" value="1"/>
</dbReference>
<organism evidence="2">
    <name type="scientific">Dulem virus 39</name>
    <dbReference type="NCBI Taxonomy" id="3145757"/>
    <lineage>
        <taxon>Viruses</taxon>
        <taxon>Duplodnaviria</taxon>
        <taxon>Heunggongvirae</taxon>
        <taxon>Uroviricota</taxon>
        <taxon>Caudoviricetes</taxon>
    </lineage>
</organism>
<dbReference type="PROSITE" id="PS50943">
    <property type="entry name" value="HTH_CROC1"/>
    <property type="match status" value="1"/>
</dbReference>
<name>A0AAU8B8J7_9CAUD</name>
<evidence type="ECO:0000259" key="1">
    <source>
        <dbReference type="PROSITE" id="PS50943"/>
    </source>
</evidence>
<dbReference type="InterPro" id="IPR001387">
    <property type="entry name" value="Cro/C1-type_HTH"/>
</dbReference>
<dbReference type="Gene3D" id="1.10.260.40">
    <property type="entry name" value="lambda repressor-like DNA-binding domains"/>
    <property type="match status" value="1"/>
</dbReference>
<reference evidence="2" key="1">
    <citation type="submission" date="2024-03" db="EMBL/GenBank/DDBJ databases">
        <title>Diverse circular DNA viruses in blood, oral, and fecal samples of captive lemurs.</title>
        <authorList>
            <person name="Paietta E.N."/>
            <person name="Kraberger S."/>
            <person name="Lund M.C."/>
            <person name="Custer J.M."/>
            <person name="Vargas K.M."/>
            <person name="Ehmke E.E."/>
            <person name="Yoder A.D."/>
            <person name="Varsani A."/>
        </authorList>
    </citation>
    <scope>NUCLEOTIDE SEQUENCE</scope>
    <source>
        <strain evidence="2">Duke_28FS_1</strain>
    </source>
</reference>
<dbReference type="Pfam" id="PF12844">
    <property type="entry name" value="HTH_19"/>
    <property type="match status" value="1"/>
</dbReference>
<evidence type="ECO:0000313" key="2">
    <source>
        <dbReference type="EMBL" id="XCD07553.1"/>
    </source>
</evidence>
<dbReference type="SMART" id="SM00530">
    <property type="entry name" value="HTH_XRE"/>
    <property type="match status" value="1"/>
</dbReference>
<dbReference type="EMBL" id="PP511791">
    <property type="protein sequence ID" value="XCD07553.1"/>
    <property type="molecule type" value="Genomic_DNA"/>
</dbReference>
<feature type="domain" description="HTH cro/C1-type" evidence="1">
    <location>
        <begin position="18"/>
        <end position="67"/>
    </location>
</feature>
<dbReference type="SUPFAM" id="SSF47413">
    <property type="entry name" value="lambda repressor-like DNA-binding domains"/>
    <property type="match status" value="1"/>
</dbReference>
<proteinExistence type="predicted"/>
<accession>A0AAU8B8J7</accession>
<protein>
    <submittedName>
        <fullName evidence="2">Repressor protein CI</fullName>
    </submittedName>
</protein>
<dbReference type="InterPro" id="IPR010982">
    <property type="entry name" value="Lambda_DNA-bd_dom_sf"/>
</dbReference>
<dbReference type="GO" id="GO:0003677">
    <property type="term" value="F:DNA binding"/>
    <property type="evidence" value="ECO:0007669"/>
    <property type="project" value="InterPro"/>
</dbReference>
<sequence length="69" mass="7907">MNKEKRKQSFLKLDGLVNARNITLYKVAGDLGFARSLFSDWKSGKSMPKTDKLIKIADYFGVEVNYFVD</sequence>